<comment type="similarity">
    <text evidence="1">Belongs to the stealth family.</text>
</comment>
<sequence>MKNNKNSKARFIHISNTKRKNFSLYLKWLGLALLIFFIFEMFYRRVQKNHATPPFPIDLVYTWVDGRDSRWVSLFQQTAKRHKIEYGRGTFEKRFVDLQELRFSLRSVEKFASFINKIYIVTMNQVPSWINRNRTFIPFTILNDKDLNSTDGFQESGNGNRMNQIFIEMLHQQYQERNANKIKKIYDQFRKKMEKPKTNFPEIIFVSHNDIFPNDALPTFNSKAIDFSISNIPNLSEHFIYMNDDMFFGQKVGYNFFFQKDGKPKWLYGIRNFTDFRNEYNKIMTSNERYDNGAKMYTASYLGTILKFEKKFGRFSIFDRPHVAFPLTKSICKEVSEAFAKDIHETIFSKFRQASNLQMQTLMFQYGIHTHQAVLVDDDPNKSDFFIANIPSSLKKMGIRLYSKMPIVFCINIERDQYRGKIVAFLDRLFPRPSFYEHENVDRIEIDFKDYYFWKRRKNFFPNSEHCHIYNLLFNY</sequence>
<evidence type="ECO:0000259" key="6">
    <source>
        <dbReference type="Pfam" id="PF17102"/>
    </source>
</evidence>
<evidence type="ECO:0000313" key="8">
    <source>
        <dbReference type="Proteomes" id="UP000179807"/>
    </source>
</evidence>
<evidence type="ECO:0000259" key="4">
    <source>
        <dbReference type="Pfam" id="PF11380"/>
    </source>
</evidence>
<dbReference type="PANTHER" id="PTHR24045">
    <property type="match status" value="1"/>
</dbReference>
<keyword evidence="2" id="KW-0808">Transferase</keyword>
<dbReference type="Pfam" id="PF17102">
    <property type="entry name" value="Stealth_CR3"/>
    <property type="match status" value="1"/>
</dbReference>
<dbReference type="Proteomes" id="UP000179807">
    <property type="component" value="Unassembled WGS sequence"/>
</dbReference>
<dbReference type="InterPro" id="IPR047141">
    <property type="entry name" value="Stealth"/>
</dbReference>
<dbReference type="GO" id="GO:0005794">
    <property type="term" value="C:Golgi apparatus"/>
    <property type="evidence" value="ECO:0007669"/>
    <property type="project" value="TreeGrafter"/>
</dbReference>
<accession>A0A1J4JX35</accession>
<evidence type="ECO:0000313" key="7">
    <source>
        <dbReference type="EMBL" id="OHT03024.1"/>
    </source>
</evidence>
<feature type="transmembrane region" description="Helical" evidence="3">
    <location>
        <begin position="24"/>
        <end position="43"/>
    </location>
</feature>
<dbReference type="InterPro" id="IPR021520">
    <property type="entry name" value="Stealth_CR2"/>
</dbReference>
<dbReference type="RefSeq" id="XP_068356160.1">
    <property type="nucleotide sequence ID" value="XM_068506917.1"/>
</dbReference>
<dbReference type="AlphaFoldDB" id="A0A1J4JX35"/>
<gene>
    <name evidence="7" type="ORF">TRFO_29680</name>
</gene>
<dbReference type="VEuPathDB" id="TrichDB:TRFO_29680"/>
<evidence type="ECO:0000256" key="2">
    <source>
        <dbReference type="ARBA" id="ARBA00022679"/>
    </source>
</evidence>
<keyword evidence="3" id="KW-0812">Transmembrane</keyword>
<dbReference type="Pfam" id="PF11380">
    <property type="entry name" value="Stealth_CR2"/>
    <property type="match status" value="2"/>
</dbReference>
<dbReference type="Pfam" id="PF17101">
    <property type="entry name" value="Stealth_CR1"/>
    <property type="match status" value="1"/>
</dbReference>
<dbReference type="GeneID" id="94841621"/>
<keyword evidence="3" id="KW-1133">Transmembrane helix</keyword>
<keyword evidence="8" id="KW-1185">Reference proteome</keyword>
<organism evidence="7 8">
    <name type="scientific">Tritrichomonas foetus</name>
    <dbReference type="NCBI Taxonomy" id="1144522"/>
    <lineage>
        <taxon>Eukaryota</taxon>
        <taxon>Metamonada</taxon>
        <taxon>Parabasalia</taxon>
        <taxon>Tritrichomonadida</taxon>
        <taxon>Tritrichomonadidae</taxon>
        <taxon>Tritrichomonas</taxon>
    </lineage>
</organism>
<evidence type="ECO:0000256" key="1">
    <source>
        <dbReference type="ARBA" id="ARBA00007583"/>
    </source>
</evidence>
<feature type="domain" description="Stealth protein CR3 conserved region 3" evidence="6">
    <location>
        <begin position="322"/>
        <end position="366"/>
    </location>
</feature>
<keyword evidence="3" id="KW-0472">Membrane</keyword>
<dbReference type="PANTHER" id="PTHR24045:SF0">
    <property type="entry name" value="N-ACETYLGLUCOSAMINE-1-PHOSPHOTRANSFERASE SUBUNITS ALPHA_BETA"/>
    <property type="match status" value="1"/>
</dbReference>
<protein>
    <recommendedName>
        <fullName evidence="9">Stealth protein CR2 conserved region 2 domain-containing protein</fullName>
    </recommendedName>
</protein>
<reference evidence="7" key="1">
    <citation type="submission" date="2016-10" db="EMBL/GenBank/DDBJ databases">
        <authorList>
            <person name="Benchimol M."/>
            <person name="Almeida L.G."/>
            <person name="Vasconcelos A.T."/>
            <person name="Perreira-Neves A."/>
            <person name="Rosa I.A."/>
            <person name="Tasca T."/>
            <person name="Bogo M.R."/>
            <person name="de Souza W."/>
        </authorList>
    </citation>
    <scope>NUCLEOTIDE SEQUENCE [LARGE SCALE GENOMIC DNA]</scope>
    <source>
        <strain evidence="7">K</strain>
    </source>
</reference>
<comment type="caution">
    <text evidence="7">The sequence shown here is derived from an EMBL/GenBank/DDBJ whole genome shotgun (WGS) entry which is preliminary data.</text>
</comment>
<dbReference type="InterPro" id="IPR031357">
    <property type="entry name" value="Stealth_CR3"/>
</dbReference>
<evidence type="ECO:0000259" key="5">
    <source>
        <dbReference type="Pfam" id="PF17101"/>
    </source>
</evidence>
<dbReference type="EMBL" id="MLAK01000843">
    <property type="protein sequence ID" value="OHT03024.1"/>
    <property type="molecule type" value="Genomic_DNA"/>
</dbReference>
<feature type="domain" description="Stealth protein CR2 conserved region 2" evidence="4">
    <location>
        <begin position="198"/>
        <end position="264"/>
    </location>
</feature>
<evidence type="ECO:0000256" key="3">
    <source>
        <dbReference type="SAM" id="Phobius"/>
    </source>
</evidence>
<proteinExistence type="inferred from homology"/>
<dbReference type="OrthoDB" id="263283at2759"/>
<evidence type="ECO:0008006" key="9">
    <source>
        <dbReference type="Google" id="ProtNLM"/>
    </source>
</evidence>
<dbReference type="GO" id="GO:0016772">
    <property type="term" value="F:transferase activity, transferring phosphorus-containing groups"/>
    <property type="evidence" value="ECO:0007669"/>
    <property type="project" value="InterPro"/>
</dbReference>
<dbReference type="InterPro" id="IPR031358">
    <property type="entry name" value="Stealth_CR1"/>
</dbReference>
<feature type="domain" description="Stealth protein CR1 conserved region 1" evidence="5">
    <location>
        <begin position="55"/>
        <end position="71"/>
    </location>
</feature>
<feature type="domain" description="Stealth protein CR2 conserved region 2" evidence="4">
    <location>
        <begin position="94"/>
        <end position="138"/>
    </location>
</feature>
<name>A0A1J4JX35_9EUKA</name>